<dbReference type="AlphaFoldDB" id="A0A8F4KI11"/>
<reference evidence="1" key="1">
    <citation type="submission" date="2016-09" db="EMBL/GenBank/DDBJ databases">
        <title>The Complete Genome of Burkholderia sprentiae wsm5005.</title>
        <authorList>
            <person name="De Meyer S."/>
            <person name="Wang P."/>
            <person name="Terpolilli J."/>
        </authorList>
    </citation>
    <scope>NUCLEOTIDE SEQUENCE [LARGE SCALE GENOMIC DNA]</scope>
    <source>
        <strain evidence="1">WSM5005</strain>
    </source>
</reference>
<evidence type="ECO:0000313" key="1">
    <source>
        <dbReference type="EMBL" id="QXE07244.1"/>
    </source>
</evidence>
<dbReference type="RefSeq" id="WP_154671668.1">
    <property type="nucleotide sequence ID" value="NZ_CP017562.2"/>
</dbReference>
<proteinExistence type="predicted"/>
<organism evidence="1 2">
    <name type="scientific">Paraburkholderia sprentiae WSM5005</name>
    <dbReference type="NCBI Taxonomy" id="754502"/>
    <lineage>
        <taxon>Bacteria</taxon>
        <taxon>Pseudomonadati</taxon>
        <taxon>Pseudomonadota</taxon>
        <taxon>Betaproteobacteria</taxon>
        <taxon>Burkholderiales</taxon>
        <taxon>Burkholderiaceae</taxon>
        <taxon>Paraburkholderia</taxon>
    </lineage>
</organism>
<sequence>MTAIGKVLKYGGHIRLIELTKEEEFPVLQQPNLVVQRTLFGIGGHLEMNSFDYGNYGQFL</sequence>
<accession>A0A8F4KI11</accession>
<evidence type="ECO:0000313" key="2">
    <source>
        <dbReference type="Proteomes" id="UP000179860"/>
    </source>
</evidence>
<keyword evidence="2" id="KW-1185">Reference proteome</keyword>
<name>A0A8F4KI11_9BURK</name>
<dbReference type="Proteomes" id="UP000179860">
    <property type="component" value="Chromosome 2"/>
</dbReference>
<gene>
    <name evidence="1" type="ORF">BJG93_36080</name>
</gene>
<protein>
    <submittedName>
        <fullName evidence="1">Uncharacterized protein</fullName>
    </submittedName>
</protein>
<dbReference type="KEGG" id="pspw:BJG93_36080"/>
<dbReference type="EMBL" id="CP017562">
    <property type="protein sequence ID" value="QXE07244.1"/>
    <property type="molecule type" value="Genomic_DNA"/>
</dbReference>